<keyword evidence="2" id="KW-1185">Reference proteome</keyword>
<dbReference type="SUPFAM" id="SSF53098">
    <property type="entry name" value="Ribonuclease H-like"/>
    <property type="match status" value="1"/>
</dbReference>
<dbReference type="InterPro" id="IPR012337">
    <property type="entry name" value="RNaseH-like_sf"/>
</dbReference>
<dbReference type="AlphaFoldDB" id="A0A9W6X610"/>
<evidence type="ECO:0000313" key="2">
    <source>
        <dbReference type="Proteomes" id="UP001165121"/>
    </source>
</evidence>
<evidence type="ECO:0000313" key="1">
    <source>
        <dbReference type="EMBL" id="GMF32219.1"/>
    </source>
</evidence>
<dbReference type="EMBL" id="BSXT01000679">
    <property type="protein sequence ID" value="GMF32219.1"/>
    <property type="molecule type" value="Genomic_DNA"/>
</dbReference>
<dbReference type="OrthoDB" id="101930at2759"/>
<accession>A0A9W6X610</accession>
<reference evidence="1" key="1">
    <citation type="submission" date="2023-04" db="EMBL/GenBank/DDBJ databases">
        <title>Phytophthora fragariaefolia NBRC 109709.</title>
        <authorList>
            <person name="Ichikawa N."/>
            <person name="Sato H."/>
            <person name="Tonouchi N."/>
        </authorList>
    </citation>
    <scope>NUCLEOTIDE SEQUENCE</scope>
    <source>
        <strain evidence="1">NBRC 109709</strain>
    </source>
</reference>
<comment type="caution">
    <text evidence="1">The sequence shown here is derived from an EMBL/GenBank/DDBJ whole genome shotgun (WGS) entry which is preliminary data.</text>
</comment>
<name>A0A9W6X610_9STRA</name>
<protein>
    <submittedName>
        <fullName evidence="1">Unnamed protein product</fullName>
    </submittedName>
</protein>
<dbReference type="Proteomes" id="UP001165121">
    <property type="component" value="Unassembled WGS sequence"/>
</dbReference>
<gene>
    <name evidence="1" type="ORF">Pfra01_000759600</name>
</gene>
<organism evidence="1 2">
    <name type="scientific">Phytophthora fragariaefolia</name>
    <dbReference type="NCBI Taxonomy" id="1490495"/>
    <lineage>
        <taxon>Eukaryota</taxon>
        <taxon>Sar</taxon>
        <taxon>Stramenopiles</taxon>
        <taxon>Oomycota</taxon>
        <taxon>Peronosporomycetes</taxon>
        <taxon>Peronosporales</taxon>
        <taxon>Peronosporaceae</taxon>
        <taxon>Phytophthora</taxon>
    </lineage>
</organism>
<sequence length="322" mass="37351">MVEYEESKIMEALLVKDDMKTTISSERVKEATVELFTSTMKEIANYLEENKEDNPTFTLVADFWTCKTTNDKFLVVRLYLVDKEWQFKSILLGARKFDPAYGDRDSGIQRPFRLWLDKIMEDFSLKIYMFYGATSDSRADVKSMLRNGLNLCWEWCIAHMTIFQIKNVSTTGNLFKETCKSKSKGASTRLVGYSTSGFLSLTNSLERIILKWPAITAWYEERERQALRANKSPPDFPLSNRYDDLVHVLSVLKQMGEIKRNCQAGRPVQVEVLEQLFLARIHDLNTDQALPHYLSTDENLARLQPVNSPRWQLRHDPCCRST</sequence>
<proteinExistence type="predicted"/>